<feature type="compositionally biased region" description="Low complexity" evidence="1">
    <location>
        <begin position="41"/>
        <end position="51"/>
    </location>
</feature>
<feature type="compositionally biased region" description="Polar residues" evidence="1">
    <location>
        <begin position="125"/>
        <end position="134"/>
    </location>
</feature>
<protein>
    <submittedName>
        <fullName evidence="2">Uncharacterized protein</fullName>
    </submittedName>
</protein>
<feature type="compositionally biased region" description="Low complexity" evidence="1">
    <location>
        <begin position="10"/>
        <end position="27"/>
    </location>
</feature>
<dbReference type="Proteomes" id="UP000799757">
    <property type="component" value="Unassembled WGS sequence"/>
</dbReference>
<name>A0A6A6XX35_9PLEO</name>
<reference evidence="2" key="1">
    <citation type="journal article" date="2020" name="Stud. Mycol.">
        <title>101 Dothideomycetes genomes: a test case for predicting lifestyles and emergence of pathogens.</title>
        <authorList>
            <person name="Haridas S."/>
            <person name="Albert R."/>
            <person name="Binder M."/>
            <person name="Bloem J."/>
            <person name="Labutti K."/>
            <person name="Salamov A."/>
            <person name="Andreopoulos B."/>
            <person name="Baker S."/>
            <person name="Barry K."/>
            <person name="Bills G."/>
            <person name="Bluhm B."/>
            <person name="Cannon C."/>
            <person name="Castanera R."/>
            <person name="Culley D."/>
            <person name="Daum C."/>
            <person name="Ezra D."/>
            <person name="Gonzalez J."/>
            <person name="Henrissat B."/>
            <person name="Kuo A."/>
            <person name="Liang C."/>
            <person name="Lipzen A."/>
            <person name="Lutzoni F."/>
            <person name="Magnuson J."/>
            <person name="Mondo S."/>
            <person name="Nolan M."/>
            <person name="Ohm R."/>
            <person name="Pangilinan J."/>
            <person name="Park H.-J."/>
            <person name="Ramirez L."/>
            <person name="Alfaro M."/>
            <person name="Sun H."/>
            <person name="Tritt A."/>
            <person name="Yoshinaga Y."/>
            <person name="Zwiers L.-H."/>
            <person name="Turgeon B."/>
            <person name="Goodwin S."/>
            <person name="Spatafora J."/>
            <person name="Crous P."/>
            <person name="Grigoriev I."/>
        </authorList>
    </citation>
    <scope>NUCLEOTIDE SEQUENCE</scope>
    <source>
        <strain evidence="2">CBS 109.77</strain>
    </source>
</reference>
<proteinExistence type="predicted"/>
<gene>
    <name evidence="2" type="ORF">K505DRAFT_69966</name>
</gene>
<feature type="region of interest" description="Disordered" evidence="1">
    <location>
        <begin position="1"/>
        <end position="61"/>
    </location>
</feature>
<dbReference type="OrthoDB" id="3795253at2759"/>
<dbReference type="AlphaFoldDB" id="A0A6A6XX35"/>
<organism evidence="2 3">
    <name type="scientific">Melanomma pulvis-pyrius CBS 109.77</name>
    <dbReference type="NCBI Taxonomy" id="1314802"/>
    <lineage>
        <taxon>Eukaryota</taxon>
        <taxon>Fungi</taxon>
        <taxon>Dikarya</taxon>
        <taxon>Ascomycota</taxon>
        <taxon>Pezizomycotina</taxon>
        <taxon>Dothideomycetes</taxon>
        <taxon>Pleosporomycetidae</taxon>
        <taxon>Pleosporales</taxon>
        <taxon>Melanommataceae</taxon>
        <taxon>Melanomma</taxon>
    </lineage>
</organism>
<accession>A0A6A6XX35</accession>
<evidence type="ECO:0000313" key="2">
    <source>
        <dbReference type="EMBL" id="KAF2800939.1"/>
    </source>
</evidence>
<feature type="compositionally biased region" description="Low complexity" evidence="1">
    <location>
        <begin position="104"/>
        <end position="116"/>
    </location>
</feature>
<dbReference type="EMBL" id="MU001740">
    <property type="protein sequence ID" value="KAF2800939.1"/>
    <property type="molecule type" value="Genomic_DNA"/>
</dbReference>
<evidence type="ECO:0000313" key="3">
    <source>
        <dbReference type="Proteomes" id="UP000799757"/>
    </source>
</evidence>
<keyword evidence="3" id="KW-1185">Reference proteome</keyword>
<sequence length="212" mass="22392">MGDADSTTLLPPSSGTFTPGTPSGLTPNTRSEAEAAFTYNTTTQTESAAPTTPLPSRENMPFDKTIDEEKMNEAQKAWRKPAGLIRTSSTNYEQALKEAHKEPSLSSVLSSDTVTESGRDVTGETVASPTSMATSAFPPPGQGVVPIHTGVGTGQAEAIKRAKPSGLSLGALGRQQSWSAQDFKHVYSANLMEPVKSDAGYASEVEERDADR</sequence>
<evidence type="ECO:0000256" key="1">
    <source>
        <dbReference type="SAM" id="MobiDB-lite"/>
    </source>
</evidence>
<feature type="region of interest" description="Disordered" evidence="1">
    <location>
        <begin position="98"/>
        <end position="150"/>
    </location>
</feature>